<gene>
    <name evidence="2" type="ORF">BN946_scf184988.g3</name>
</gene>
<evidence type="ECO:0000313" key="2">
    <source>
        <dbReference type="EMBL" id="CDO74896.1"/>
    </source>
</evidence>
<dbReference type="InterPro" id="IPR029033">
    <property type="entry name" value="His_PPase_superfam"/>
</dbReference>
<dbReference type="GO" id="GO:0003993">
    <property type="term" value="F:acid phosphatase activity"/>
    <property type="evidence" value="ECO:0007669"/>
    <property type="project" value="TreeGrafter"/>
</dbReference>
<reference evidence="2" key="1">
    <citation type="submission" date="2014-01" db="EMBL/GenBank/DDBJ databases">
        <title>The genome of the white-rot fungus Pycnoporus cinnabarinus: a basidiomycete model with a versatile arsenal for lignocellulosic biomass breakdown.</title>
        <authorList>
            <person name="Levasseur A."/>
            <person name="Lomascolo A."/>
            <person name="Ruiz-Duenas F.J."/>
            <person name="Uzan E."/>
            <person name="Piumi F."/>
            <person name="Kues U."/>
            <person name="Ram A.F.J."/>
            <person name="Murat C."/>
            <person name="Haon M."/>
            <person name="Benoit I."/>
            <person name="Arfi Y."/>
            <person name="Chevret D."/>
            <person name="Drula E."/>
            <person name="Kwon M.J."/>
            <person name="Gouret P."/>
            <person name="Lesage-Meessen L."/>
            <person name="Lombard V."/>
            <person name="Mariette J."/>
            <person name="Noirot C."/>
            <person name="Park J."/>
            <person name="Patyshakuliyeva A."/>
            <person name="Wieneger R.A.B."/>
            <person name="Wosten H.A.B."/>
            <person name="Martin F."/>
            <person name="Coutinho P.M."/>
            <person name="de Vries R."/>
            <person name="Martinez A.T."/>
            <person name="Klopp C."/>
            <person name="Pontarotti P."/>
            <person name="Henrissat B."/>
            <person name="Record E."/>
        </authorList>
    </citation>
    <scope>NUCLEOTIDE SEQUENCE [LARGE SCALE GENOMIC DNA]</scope>
    <source>
        <strain evidence="2">BRFM137</strain>
    </source>
</reference>
<name>A0A060SL55_PYCCI</name>
<accession>A0A060SL55</accession>
<sequence length="113" mass="12242">MLTAPAPSSIPSRDAPPLSARGPVRPNRKWRTSLQVPFAAQMVWEKFTCAASFKGPQVRLVLNDAPFPLSTCVRVDRRYGSCAVADFVASYKASAARKWGDAVWNATCGTTAL</sequence>
<protein>
    <submittedName>
        <fullName evidence="2">Uncharacterized protein</fullName>
    </submittedName>
</protein>
<dbReference type="EMBL" id="CCBP010000225">
    <property type="protein sequence ID" value="CDO74896.1"/>
    <property type="molecule type" value="Genomic_DNA"/>
</dbReference>
<keyword evidence="3" id="KW-1185">Reference proteome</keyword>
<dbReference type="AlphaFoldDB" id="A0A060SL55"/>
<dbReference type="OrthoDB" id="6509975at2759"/>
<dbReference type="PANTHER" id="PTHR20963">
    <property type="entry name" value="MULTIPLE INOSITOL POLYPHOSPHATE PHOSPHATASE-RELATED"/>
    <property type="match status" value="1"/>
</dbReference>
<comment type="caution">
    <text evidence="2">The sequence shown here is derived from an EMBL/GenBank/DDBJ whole genome shotgun (WGS) entry which is preliminary data.</text>
</comment>
<evidence type="ECO:0000313" key="3">
    <source>
        <dbReference type="Proteomes" id="UP000029665"/>
    </source>
</evidence>
<dbReference type="SUPFAM" id="SSF53254">
    <property type="entry name" value="Phosphoglycerate mutase-like"/>
    <property type="match status" value="1"/>
</dbReference>
<evidence type="ECO:0000256" key="1">
    <source>
        <dbReference type="SAM" id="MobiDB-lite"/>
    </source>
</evidence>
<dbReference type="HOGENOM" id="CLU_2134824_0_0_1"/>
<dbReference type="STRING" id="5643.A0A060SL55"/>
<feature type="region of interest" description="Disordered" evidence="1">
    <location>
        <begin position="1"/>
        <end position="26"/>
    </location>
</feature>
<dbReference type="Proteomes" id="UP000029665">
    <property type="component" value="Unassembled WGS sequence"/>
</dbReference>
<organism evidence="2 3">
    <name type="scientific">Pycnoporus cinnabarinus</name>
    <name type="common">Cinnabar-red polypore</name>
    <name type="synonym">Trametes cinnabarina</name>
    <dbReference type="NCBI Taxonomy" id="5643"/>
    <lineage>
        <taxon>Eukaryota</taxon>
        <taxon>Fungi</taxon>
        <taxon>Dikarya</taxon>
        <taxon>Basidiomycota</taxon>
        <taxon>Agaricomycotina</taxon>
        <taxon>Agaricomycetes</taxon>
        <taxon>Polyporales</taxon>
        <taxon>Polyporaceae</taxon>
        <taxon>Trametes</taxon>
    </lineage>
</organism>
<dbReference type="PANTHER" id="PTHR20963:SF42">
    <property type="entry name" value="PHOSPHOGLYCERATE MUTASE-LIKE PROTEIN"/>
    <property type="match status" value="1"/>
</dbReference>
<dbReference type="Gene3D" id="3.40.50.1240">
    <property type="entry name" value="Phosphoglycerate mutase-like"/>
    <property type="match status" value="1"/>
</dbReference>
<proteinExistence type="predicted"/>